<sequence>MRGHSVIVVITWVLGLLNGVVGQAAGAGNIWAHAYERIWLWEMYDLFVNKYEPAKQSMIFPQSNTGHIGLRNKGSGPNGRLTYSEFMFRLQGGAVVQGRPPNVGQHDLEAFSPSRAGYDGAAQRLKSVGYVTPVERPDQVDPTLKVYKPDPEDPHKGAYTALVEKIDREFEIIFHGDEDFAIISRAKEQQLLGLAEKIIRIREEDTQRFLGEKFKEAPKDANDKLRMGLTKTVFDTVPSAAGGGTYQKVNVAATFQAYTKPDGTLEGDLAKHFPHQGAMIDWMTENGNPYSGDWTEGSKRHWRLLKSWNMHTVTLELTRNPKEGAQTCRI</sequence>
<keyword evidence="1" id="KW-0732">Signal</keyword>
<keyword evidence="3" id="KW-1185">Reference proteome</keyword>
<dbReference type="AlphaFoldDB" id="A0A6A6VK21"/>
<organism evidence="2 3">
    <name type="scientific">Sporormia fimetaria CBS 119925</name>
    <dbReference type="NCBI Taxonomy" id="1340428"/>
    <lineage>
        <taxon>Eukaryota</taxon>
        <taxon>Fungi</taxon>
        <taxon>Dikarya</taxon>
        <taxon>Ascomycota</taxon>
        <taxon>Pezizomycotina</taxon>
        <taxon>Dothideomycetes</taxon>
        <taxon>Pleosporomycetidae</taxon>
        <taxon>Pleosporales</taxon>
        <taxon>Sporormiaceae</taxon>
        <taxon>Sporormia</taxon>
    </lineage>
</organism>
<protein>
    <submittedName>
        <fullName evidence="2">Uncharacterized protein</fullName>
    </submittedName>
</protein>
<dbReference type="Proteomes" id="UP000799440">
    <property type="component" value="Unassembled WGS sequence"/>
</dbReference>
<dbReference type="EMBL" id="MU006563">
    <property type="protein sequence ID" value="KAF2750972.1"/>
    <property type="molecule type" value="Genomic_DNA"/>
</dbReference>
<reference evidence="2" key="1">
    <citation type="journal article" date="2020" name="Stud. Mycol.">
        <title>101 Dothideomycetes genomes: a test case for predicting lifestyles and emergence of pathogens.</title>
        <authorList>
            <person name="Haridas S."/>
            <person name="Albert R."/>
            <person name="Binder M."/>
            <person name="Bloem J."/>
            <person name="Labutti K."/>
            <person name="Salamov A."/>
            <person name="Andreopoulos B."/>
            <person name="Baker S."/>
            <person name="Barry K."/>
            <person name="Bills G."/>
            <person name="Bluhm B."/>
            <person name="Cannon C."/>
            <person name="Castanera R."/>
            <person name="Culley D."/>
            <person name="Daum C."/>
            <person name="Ezra D."/>
            <person name="Gonzalez J."/>
            <person name="Henrissat B."/>
            <person name="Kuo A."/>
            <person name="Liang C."/>
            <person name="Lipzen A."/>
            <person name="Lutzoni F."/>
            <person name="Magnuson J."/>
            <person name="Mondo S."/>
            <person name="Nolan M."/>
            <person name="Ohm R."/>
            <person name="Pangilinan J."/>
            <person name="Park H.-J."/>
            <person name="Ramirez L."/>
            <person name="Alfaro M."/>
            <person name="Sun H."/>
            <person name="Tritt A."/>
            <person name="Yoshinaga Y."/>
            <person name="Zwiers L.-H."/>
            <person name="Turgeon B."/>
            <person name="Goodwin S."/>
            <person name="Spatafora J."/>
            <person name="Crous P."/>
            <person name="Grigoriev I."/>
        </authorList>
    </citation>
    <scope>NUCLEOTIDE SEQUENCE</scope>
    <source>
        <strain evidence="2">CBS 119925</strain>
    </source>
</reference>
<feature type="chain" id="PRO_5025575083" evidence="1">
    <location>
        <begin position="23"/>
        <end position="330"/>
    </location>
</feature>
<accession>A0A6A6VK21</accession>
<evidence type="ECO:0000256" key="1">
    <source>
        <dbReference type="SAM" id="SignalP"/>
    </source>
</evidence>
<feature type="signal peptide" evidence="1">
    <location>
        <begin position="1"/>
        <end position="22"/>
    </location>
</feature>
<evidence type="ECO:0000313" key="2">
    <source>
        <dbReference type="EMBL" id="KAF2750972.1"/>
    </source>
</evidence>
<name>A0A6A6VK21_9PLEO</name>
<gene>
    <name evidence="2" type="ORF">M011DRAFT_455933</name>
</gene>
<evidence type="ECO:0000313" key="3">
    <source>
        <dbReference type="Proteomes" id="UP000799440"/>
    </source>
</evidence>
<proteinExistence type="predicted"/>
<dbReference type="OrthoDB" id="4316405at2759"/>